<proteinExistence type="inferred from homology"/>
<keyword evidence="5" id="KW-1185">Reference proteome</keyword>
<dbReference type="Pfam" id="PF01557">
    <property type="entry name" value="FAA_hydrolase"/>
    <property type="match status" value="1"/>
</dbReference>
<dbReference type="EMBL" id="ABVL01000001">
    <property type="protein sequence ID" value="EDY22466.1"/>
    <property type="molecule type" value="Genomic_DNA"/>
</dbReference>
<dbReference type="SUPFAM" id="SSF56529">
    <property type="entry name" value="FAH"/>
    <property type="match status" value="1"/>
</dbReference>
<protein>
    <submittedName>
        <fullName evidence="4">Fumarylacetoacetate (FAA) hydrolase</fullName>
    </submittedName>
</protein>
<reference evidence="4 5" key="1">
    <citation type="journal article" date="2011" name="J. Bacteriol.">
        <title>Genome sequence of Chthoniobacter flavus Ellin428, an aerobic heterotrophic soil bacterium.</title>
        <authorList>
            <person name="Kant R."/>
            <person name="van Passel M.W."/>
            <person name="Palva A."/>
            <person name="Lucas S."/>
            <person name="Lapidus A."/>
            <person name="Glavina Del Rio T."/>
            <person name="Dalin E."/>
            <person name="Tice H."/>
            <person name="Bruce D."/>
            <person name="Goodwin L."/>
            <person name="Pitluck S."/>
            <person name="Larimer F.W."/>
            <person name="Land M.L."/>
            <person name="Hauser L."/>
            <person name="Sangwan P."/>
            <person name="de Vos W.M."/>
            <person name="Janssen P.H."/>
            <person name="Smidt H."/>
        </authorList>
    </citation>
    <scope>NUCLEOTIDE SEQUENCE [LARGE SCALE GENOMIC DNA]</scope>
    <source>
        <strain evidence="4 5">Ellin428</strain>
    </source>
</reference>
<dbReference type="Proteomes" id="UP000005824">
    <property type="component" value="Unassembled WGS sequence"/>
</dbReference>
<evidence type="ECO:0000256" key="2">
    <source>
        <dbReference type="ARBA" id="ARBA00022723"/>
    </source>
</evidence>
<organism evidence="4 5">
    <name type="scientific">Chthoniobacter flavus Ellin428</name>
    <dbReference type="NCBI Taxonomy" id="497964"/>
    <lineage>
        <taxon>Bacteria</taxon>
        <taxon>Pseudomonadati</taxon>
        <taxon>Verrucomicrobiota</taxon>
        <taxon>Spartobacteria</taxon>
        <taxon>Chthoniobacterales</taxon>
        <taxon>Chthoniobacteraceae</taxon>
        <taxon>Chthoniobacter</taxon>
    </lineage>
</organism>
<comment type="caution">
    <text evidence="4">The sequence shown here is derived from an EMBL/GenBank/DDBJ whole genome shotgun (WGS) entry which is preliminary data.</text>
</comment>
<evidence type="ECO:0000256" key="1">
    <source>
        <dbReference type="ARBA" id="ARBA00010211"/>
    </source>
</evidence>
<keyword evidence="2" id="KW-0479">Metal-binding</keyword>
<keyword evidence="4" id="KW-0378">Hydrolase</keyword>
<dbReference type="GO" id="GO:0016787">
    <property type="term" value="F:hydrolase activity"/>
    <property type="evidence" value="ECO:0007669"/>
    <property type="project" value="UniProtKB-KW"/>
</dbReference>
<dbReference type="GO" id="GO:0046872">
    <property type="term" value="F:metal ion binding"/>
    <property type="evidence" value="ECO:0007669"/>
    <property type="project" value="UniProtKB-KW"/>
</dbReference>
<dbReference type="STRING" id="497964.CfE428DRAFT_0591"/>
<accession>B4CV78</accession>
<dbReference type="InParanoid" id="B4CV78"/>
<dbReference type="eggNOG" id="COG3970">
    <property type="taxonomic scope" value="Bacteria"/>
</dbReference>
<dbReference type="Gene3D" id="3.90.850.10">
    <property type="entry name" value="Fumarylacetoacetase-like, C-terminal domain"/>
    <property type="match status" value="1"/>
</dbReference>
<dbReference type="AlphaFoldDB" id="B4CV78"/>
<evidence type="ECO:0000313" key="5">
    <source>
        <dbReference type="Proteomes" id="UP000005824"/>
    </source>
</evidence>
<name>B4CV78_9BACT</name>
<dbReference type="GO" id="GO:0044281">
    <property type="term" value="P:small molecule metabolic process"/>
    <property type="evidence" value="ECO:0007669"/>
    <property type="project" value="UniProtKB-ARBA"/>
</dbReference>
<evidence type="ECO:0000259" key="3">
    <source>
        <dbReference type="Pfam" id="PF01557"/>
    </source>
</evidence>
<evidence type="ECO:0000313" key="4">
    <source>
        <dbReference type="EMBL" id="EDY22466.1"/>
    </source>
</evidence>
<dbReference type="InterPro" id="IPR036663">
    <property type="entry name" value="Fumarylacetoacetase_C_sf"/>
</dbReference>
<dbReference type="PANTHER" id="PTHR42796">
    <property type="entry name" value="FUMARYLACETOACETATE HYDROLASE DOMAIN-CONTAINING PROTEIN 2A-RELATED"/>
    <property type="match status" value="1"/>
</dbReference>
<dbReference type="RefSeq" id="WP_006977918.1">
    <property type="nucleotide sequence ID" value="NZ_ABVL01000001.1"/>
</dbReference>
<feature type="domain" description="Fumarylacetoacetase-like C-terminal" evidence="3">
    <location>
        <begin position="101"/>
        <end position="276"/>
    </location>
</feature>
<comment type="similarity">
    <text evidence="1">Belongs to the FAH family.</text>
</comment>
<dbReference type="InterPro" id="IPR011234">
    <property type="entry name" value="Fumarylacetoacetase-like_C"/>
</dbReference>
<dbReference type="PANTHER" id="PTHR42796:SF7">
    <property type="entry name" value="2-DEHYDRO-3-DEOXY-D-ARABINONATE DEHYDRATASE"/>
    <property type="match status" value="1"/>
</dbReference>
<sequence length="277" mass="30524">MTLPPVTLYRSSEYLLAQRGEDCFRLAEQQLDTLFTQADPARWLQDQLSRAEPIVRPSALLAPIGSQEVWAAGVTYLRSRDARIDESKDAGGGTFYDRVYDAPRPEIFFKATPQRVVGQGAKVRIRSDSKWNVPEPEVALAINHEGRIFGYTIGNDMSSRDIEGENPLYLPQAKVYAACCGLGPGLVVREPLPRETSIDLEILRGGQAVFSGSTALNQMKRNFEELAEYLYRDNTFPQGAYLLTGTGIIPPGEFTLLPGDTIRISVAGLGTLENIVA</sequence>
<dbReference type="InterPro" id="IPR051121">
    <property type="entry name" value="FAH"/>
</dbReference>
<gene>
    <name evidence="4" type="ORF">CfE428DRAFT_0591</name>
</gene>